<sequence>MSRVVLFGGGPLAELAHFYLTHDSPHEVVAFTVNGDYIQQDTFHGLPVVPFETVQDVYPPGDHAMFLPLSFKQMNHLRADRLAEAKAKGYPIISYVSSKATTFPGFECGENCYILEDNTIQPFAKIGTNVVLWSGNHIGHHTVIQDHVMVTSQVVISGACTIEPHCFIGVNATIRDETVIGRESLIGMGVSILRDTEPFSVYKAKGTEPAGFRSDEIRSISHKSGG</sequence>
<dbReference type="InterPro" id="IPR011004">
    <property type="entry name" value="Trimer_LpxA-like_sf"/>
</dbReference>
<organism evidence="1 2">
    <name type="scientific">Svornostia abyssi</name>
    <dbReference type="NCBI Taxonomy" id="2898438"/>
    <lineage>
        <taxon>Bacteria</taxon>
        <taxon>Bacillati</taxon>
        <taxon>Actinomycetota</taxon>
        <taxon>Thermoleophilia</taxon>
        <taxon>Solirubrobacterales</taxon>
        <taxon>Baekduiaceae</taxon>
        <taxon>Svornostia</taxon>
    </lineage>
</organism>
<dbReference type="EMBL" id="CP088295">
    <property type="protein sequence ID" value="UUY04087.1"/>
    <property type="molecule type" value="Genomic_DNA"/>
</dbReference>
<evidence type="ECO:0000313" key="2">
    <source>
        <dbReference type="Proteomes" id="UP001058860"/>
    </source>
</evidence>
<dbReference type="InterPro" id="IPR020019">
    <property type="entry name" value="AcTrfase_PglD-like"/>
</dbReference>
<dbReference type="Pfam" id="PF14602">
    <property type="entry name" value="Hexapep_2"/>
    <property type="match status" value="1"/>
</dbReference>
<dbReference type="CDD" id="cd03360">
    <property type="entry name" value="LbH_AT_putative"/>
    <property type="match status" value="1"/>
</dbReference>
<dbReference type="SUPFAM" id="SSF51161">
    <property type="entry name" value="Trimeric LpxA-like enzymes"/>
    <property type="match status" value="1"/>
</dbReference>
<proteinExistence type="predicted"/>
<keyword evidence="2" id="KW-1185">Reference proteome</keyword>
<evidence type="ECO:0000313" key="1">
    <source>
        <dbReference type="EMBL" id="UUY04087.1"/>
    </source>
</evidence>
<accession>A0ABY5PI84</accession>
<dbReference type="InterPro" id="IPR001451">
    <property type="entry name" value="Hexapep"/>
</dbReference>
<name>A0ABY5PI84_9ACTN</name>
<dbReference type="Proteomes" id="UP001058860">
    <property type="component" value="Chromosome"/>
</dbReference>
<reference evidence="2" key="1">
    <citation type="submission" date="2021-11" db="EMBL/GenBank/DDBJ databases">
        <title>Cultivation dependent microbiological survey of springs from the worlds oldest radium mine currently devoted to the extraction of radon-saturated water.</title>
        <authorList>
            <person name="Kapinusova G."/>
            <person name="Smrhova T."/>
            <person name="Strejcek M."/>
            <person name="Suman J."/>
            <person name="Jani K."/>
            <person name="Pajer P."/>
            <person name="Uhlik O."/>
        </authorList>
    </citation>
    <scope>NUCLEOTIDE SEQUENCE [LARGE SCALE GENOMIC DNA]</scope>
    <source>
        <strain evidence="2">J379</strain>
    </source>
</reference>
<dbReference type="InterPro" id="IPR050179">
    <property type="entry name" value="Trans_hexapeptide_repeat"/>
</dbReference>
<dbReference type="RefSeq" id="WP_353864580.1">
    <property type="nucleotide sequence ID" value="NZ_CP088295.1"/>
</dbReference>
<dbReference type="PANTHER" id="PTHR43300:SF4">
    <property type="entry name" value="ACYL-[ACYL-CARRIER-PROTEIN]--UDP-N-ACETYLGLUCOSAMINE O-ACYLTRANSFERASE"/>
    <property type="match status" value="1"/>
</dbReference>
<dbReference type="Gene3D" id="2.160.10.10">
    <property type="entry name" value="Hexapeptide repeat proteins"/>
    <property type="match status" value="1"/>
</dbReference>
<protein>
    <submittedName>
        <fullName evidence="1">Acetyltransferase</fullName>
    </submittedName>
</protein>
<gene>
    <name evidence="1" type="ORF">LRS13_00735</name>
</gene>
<dbReference type="PANTHER" id="PTHR43300">
    <property type="entry name" value="ACETYLTRANSFERASE"/>
    <property type="match status" value="1"/>
</dbReference>